<keyword evidence="4 8" id="KW-0175">Coiled coil</keyword>
<dbReference type="PROSITE" id="PS50067">
    <property type="entry name" value="KINESIN_MOTOR_2"/>
    <property type="match status" value="1"/>
</dbReference>
<dbReference type="Gene3D" id="3.40.850.10">
    <property type="entry name" value="Kinesin motor domain"/>
    <property type="match status" value="1"/>
</dbReference>
<dbReference type="SUPFAM" id="SSF52540">
    <property type="entry name" value="P-loop containing nucleoside triphosphate hydrolases"/>
    <property type="match status" value="1"/>
</dbReference>
<organism evidence="11 12">
    <name type="scientific">Cymbomonas tetramitiformis</name>
    <dbReference type="NCBI Taxonomy" id="36881"/>
    <lineage>
        <taxon>Eukaryota</taxon>
        <taxon>Viridiplantae</taxon>
        <taxon>Chlorophyta</taxon>
        <taxon>Pyramimonadophyceae</taxon>
        <taxon>Pyramimonadales</taxon>
        <taxon>Pyramimonadaceae</taxon>
        <taxon>Cymbomonas</taxon>
    </lineage>
</organism>
<evidence type="ECO:0000256" key="3">
    <source>
        <dbReference type="ARBA" id="ARBA00022840"/>
    </source>
</evidence>
<proteinExistence type="inferred from homology"/>
<dbReference type="Pfam" id="PF23735">
    <property type="entry name" value="KIF9"/>
    <property type="match status" value="1"/>
</dbReference>
<dbReference type="InterPro" id="IPR019821">
    <property type="entry name" value="Kinesin_motor_CS"/>
</dbReference>
<gene>
    <name evidence="11" type="ORF">CYMTET_41508</name>
</gene>
<dbReference type="GO" id="GO:0007018">
    <property type="term" value="P:microtubule-based movement"/>
    <property type="evidence" value="ECO:0007669"/>
    <property type="project" value="InterPro"/>
</dbReference>
<dbReference type="GO" id="GO:0003777">
    <property type="term" value="F:microtubule motor activity"/>
    <property type="evidence" value="ECO:0007669"/>
    <property type="project" value="InterPro"/>
</dbReference>
<dbReference type="PRINTS" id="PR00380">
    <property type="entry name" value="KINESINHEAVY"/>
</dbReference>
<feature type="region of interest" description="Disordered" evidence="9">
    <location>
        <begin position="473"/>
        <end position="508"/>
    </location>
</feature>
<dbReference type="AlphaFoldDB" id="A0AAE0F266"/>
<evidence type="ECO:0000256" key="2">
    <source>
        <dbReference type="ARBA" id="ARBA00022741"/>
    </source>
</evidence>
<dbReference type="InterPro" id="IPR027640">
    <property type="entry name" value="Kinesin-like_fam"/>
</dbReference>
<dbReference type="Proteomes" id="UP001190700">
    <property type="component" value="Unassembled WGS sequence"/>
</dbReference>
<keyword evidence="1 7" id="KW-0493">Microtubule</keyword>
<comment type="caution">
    <text evidence="11">The sequence shown here is derived from an EMBL/GenBank/DDBJ whole genome shotgun (WGS) entry which is preliminary data.</text>
</comment>
<evidence type="ECO:0000256" key="4">
    <source>
        <dbReference type="ARBA" id="ARBA00023054"/>
    </source>
</evidence>
<dbReference type="Pfam" id="PF00225">
    <property type="entry name" value="Kinesin"/>
    <property type="match status" value="1"/>
</dbReference>
<sequence length="733" mass="82180">MGKSAVKVYIRSRPTSLATESLRIAPDRRTVLVDLKKKEEAGPVNNQQENLTFKFESILQTTSQEGVFTQCAQEVCDNVLTGYNGTVFTYGQTGAGKTYTIAGDTNRYEQRGIIPRAIHYLFHEIDLREDREVQVRCSYLEIYNEIMYDLLVENPGTADNLVVVDEGGTVKVKGIVKAPVANEEETLALFFQGENGRSTAQHALNKSSSRSHCIFTIYLETRAGADEKVVSSKLNLVDLAGSERTKKTQVTGQTLKEAMFINKSLTFLEQTVNALSKKESHVPFRQTKLTSVLRDALGGNCKTVMIGCIWGEQSHMEETVSTLRFASRVKTLMTDAVINERNDPTLLLRKYERQIYELKQELAMRDTLSGRGRISYNDVGDLERHELHETVRKYLKGEIQLDDIAIENLKMIKETFKQFRIVYEALDAELIEQRMKGNLPRGEDAGGMQDEVDKAEAGEYEPVGDEDKEASAGFHIGEAPPNARPVEDEATEGTSLPGIFKDSSYPETPPLIGGPISDKNMAYDGYKRDVPEGQEQASKLKQLTSDLKEQKRVLRQHGIEVNKAKQEIDLCTSQLKSFRSEQGETSGENPEEQHLLQQLKAAKSAYRQAFTNLKTQRTTVEPLVQQVAETRAALVENFNVWFAGQAGETTVEDEVLELPPIEKEPDTGGEDMAEQFDRMEMERVLGEDPESGAFHNARKTLRRKKPVPAASYYGDKGRAEGVRRLEQRAARIG</sequence>
<dbReference type="InterPro" id="IPR036961">
    <property type="entry name" value="Kinesin_motor_dom_sf"/>
</dbReference>
<feature type="domain" description="Kinesin motor" evidence="10">
    <location>
        <begin position="5"/>
        <end position="332"/>
    </location>
</feature>
<evidence type="ECO:0000259" key="10">
    <source>
        <dbReference type="PROSITE" id="PS50067"/>
    </source>
</evidence>
<comment type="similarity">
    <text evidence="6 7">Belongs to the TRAFAC class myosin-kinesin ATPase superfamily. Kinesin family.</text>
</comment>
<dbReference type="InterPro" id="IPR056524">
    <property type="entry name" value="KIF6/9_C"/>
</dbReference>
<evidence type="ECO:0000256" key="5">
    <source>
        <dbReference type="ARBA" id="ARBA00023175"/>
    </source>
</evidence>
<keyword evidence="3 6" id="KW-0067">ATP-binding</keyword>
<dbReference type="InterPro" id="IPR001752">
    <property type="entry name" value="Kinesin_motor_dom"/>
</dbReference>
<keyword evidence="2 6" id="KW-0547">Nucleotide-binding</keyword>
<protein>
    <recommendedName>
        <fullName evidence="7">Kinesin-like protein</fullName>
    </recommendedName>
</protein>
<evidence type="ECO:0000256" key="9">
    <source>
        <dbReference type="SAM" id="MobiDB-lite"/>
    </source>
</evidence>
<dbReference type="PANTHER" id="PTHR47968:SF36">
    <property type="entry name" value="KINESIN HEAVY CHAIN ISOFORM X1"/>
    <property type="match status" value="1"/>
</dbReference>
<keyword evidence="5 6" id="KW-0505">Motor protein</keyword>
<feature type="compositionally biased region" description="Basic residues" evidence="9">
    <location>
        <begin position="696"/>
        <end position="706"/>
    </location>
</feature>
<evidence type="ECO:0000313" key="12">
    <source>
        <dbReference type="Proteomes" id="UP001190700"/>
    </source>
</evidence>
<dbReference type="GO" id="GO:0005524">
    <property type="term" value="F:ATP binding"/>
    <property type="evidence" value="ECO:0007669"/>
    <property type="project" value="UniProtKB-UniRule"/>
</dbReference>
<reference evidence="11 12" key="1">
    <citation type="journal article" date="2015" name="Genome Biol. Evol.">
        <title>Comparative Genomics of a Bacterivorous Green Alga Reveals Evolutionary Causalities and Consequences of Phago-Mixotrophic Mode of Nutrition.</title>
        <authorList>
            <person name="Burns J.A."/>
            <person name="Paasch A."/>
            <person name="Narechania A."/>
            <person name="Kim E."/>
        </authorList>
    </citation>
    <scope>NUCLEOTIDE SEQUENCE [LARGE SCALE GENOMIC DNA]</scope>
    <source>
        <strain evidence="11 12">PLY_AMNH</strain>
    </source>
</reference>
<feature type="binding site" evidence="6">
    <location>
        <begin position="91"/>
        <end position="98"/>
    </location>
    <ligand>
        <name>ATP</name>
        <dbReference type="ChEBI" id="CHEBI:30616"/>
    </ligand>
</feature>
<keyword evidence="12" id="KW-1185">Reference proteome</keyword>
<evidence type="ECO:0000256" key="1">
    <source>
        <dbReference type="ARBA" id="ARBA00022701"/>
    </source>
</evidence>
<dbReference type="GO" id="GO:0008017">
    <property type="term" value="F:microtubule binding"/>
    <property type="evidence" value="ECO:0007669"/>
    <property type="project" value="InterPro"/>
</dbReference>
<evidence type="ECO:0000256" key="6">
    <source>
        <dbReference type="PROSITE-ProRule" id="PRU00283"/>
    </source>
</evidence>
<dbReference type="PROSITE" id="PS00411">
    <property type="entry name" value="KINESIN_MOTOR_1"/>
    <property type="match status" value="1"/>
</dbReference>
<feature type="coiled-coil region" evidence="8">
    <location>
        <begin position="540"/>
        <end position="616"/>
    </location>
</feature>
<evidence type="ECO:0000313" key="11">
    <source>
        <dbReference type="EMBL" id="KAK3249053.1"/>
    </source>
</evidence>
<accession>A0AAE0F266</accession>
<dbReference type="SMART" id="SM00129">
    <property type="entry name" value="KISc"/>
    <property type="match status" value="1"/>
</dbReference>
<evidence type="ECO:0000256" key="7">
    <source>
        <dbReference type="RuleBase" id="RU000394"/>
    </source>
</evidence>
<evidence type="ECO:0000256" key="8">
    <source>
        <dbReference type="SAM" id="Coils"/>
    </source>
</evidence>
<dbReference type="PANTHER" id="PTHR47968">
    <property type="entry name" value="CENTROMERE PROTEIN E"/>
    <property type="match status" value="1"/>
</dbReference>
<dbReference type="GO" id="GO:0005874">
    <property type="term" value="C:microtubule"/>
    <property type="evidence" value="ECO:0007669"/>
    <property type="project" value="UniProtKB-KW"/>
</dbReference>
<dbReference type="InterPro" id="IPR027417">
    <property type="entry name" value="P-loop_NTPase"/>
</dbReference>
<name>A0AAE0F266_9CHLO</name>
<feature type="region of interest" description="Disordered" evidence="9">
    <location>
        <begin position="685"/>
        <end position="715"/>
    </location>
</feature>
<dbReference type="EMBL" id="LGRX02027617">
    <property type="protein sequence ID" value="KAK3249053.1"/>
    <property type="molecule type" value="Genomic_DNA"/>
</dbReference>